<gene>
    <name evidence="4" type="ORF">SAMN06265374_0548</name>
</gene>
<dbReference type="InterPro" id="IPR036663">
    <property type="entry name" value="Fumarylacetoacetase_C_sf"/>
</dbReference>
<comment type="caution">
    <text evidence="4">The sequence shown here is derived from an EMBL/GenBank/DDBJ whole genome shotgun (WGS) entry which is preliminary data.</text>
</comment>
<dbReference type="InterPro" id="IPR051121">
    <property type="entry name" value="FAH"/>
</dbReference>
<evidence type="ECO:0000313" key="4">
    <source>
        <dbReference type="EMBL" id="SMP03453.1"/>
    </source>
</evidence>
<dbReference type="PANTHER" id="PTHR42796">
    <property type="entry name" value="FUMARYLACETOACETATE HYDROLASE DOMAIN-CONTAINING PROTEIN 2A-RELATED"/>
    <property type="match status" value="1"/>
</dbReference>
<keyword evidence="4" id="KW-0413">Isomerase</keyword>
<dbReference type="Gene3D" id="3.90.850.10">
    <property type="entry name" value="Fumarylacetoacetase-like, C-terminal domain"/>
    <property type="match status" value="1"/>
</dbReference>
<name>A0ABY1N8P5_9HYPH</name>
<proteinExistence type="inferred from homology"/>
<organism evidence="4 5">
    <name type="scientific">Roseibium denhamense</name>
    <dbReference type="NCBI Taxonomy" id="76305"/>
    <lineage>
        <taxon>Bacteria</taxon>
        <taxon>Pseudomonadati</taxon>
        <taxon>Pseudomonadota</taxon>
        <taxon>Alphaproteobacteria</taxon>
        <taxon>Hyphomicrobiales</taxon>
        <taxon>Stappiaceae</taxon>
        <taxon>Roseibium</taxon>
    </lineage>
</organism>
<protein>
    <submittedName>
        <fullName evidence="4">5-carboxymethyl-2-hydroxymuconate isomerase</fullName>
    </submittedName>
</protein>
<keyword evidence="5" id="KW-1185">Reference proteome</keyword>
<feature type="domain" description="Fumarylacetoacetase-like C-terminal" evidence="3">
    <location>
        <begin position="73"/>
        <end position="278"/>
    </location>
</feature>
<dbReference type="Pfam" id="PF01557">
    <property type="entry name" value="FAA_hydrolase"/>
    <property type="match status" value="1"/>
</dbReference>
<comment type="similarity">
    <text evidence="1">Belongs to the FAH family.</text>
</comment>
<dbReference type="SUPFAM" id="SSF56529">
    <property type="entry name" value="FAH"/>
    <property type="match status" value="1"/>
</dbReference>
<sequence length="280" mass="29707">MKLVRYGPKGAEKPGLIDEAGVLRDLSAHVSDIDCDTCTNAQLDRLAALEPAALPQVAGSPRLGSPIKRPGHFIAIGLNFRDHAAEAGQPIPSEPVVFSKAPSSINGPHDDVVIPKGCTKLDWEVELAFVVSQRAWQISEADAFAHIAGYLICNDVSERTWQFGGSGQWTKGKSGPTFGPLGPYLVTTDEIPDPQNLDIFLDVNGTRRQTGNTSTMIFPIAEIIAYLSGIMVLEPGDVVTTGTPPGVGMGMNPPVFLQPGDVMTLGISGLGEQRQKVVAA</sequence>
<evidence type="ECO:0000256" key="2">
    <source>
        <dbReference type="ARBA" id="ARBA00022723"/>
    </source>
</evidence>
<dbReference type="PANTHER" id="PTHR42796:SF4">
    <property type="entry name" value="FUMARYLACETOACETATE HYDROLASE DOMAIN-CONTAINING PROTEIN 2A"/>
    <property type="match status" value="1"/>
</dbReference>
<evidence type="ECO:0000259" key="3">
    <source>
        <dbReference type="Pfam" id="PF01557"/>
    </source>
</evidence>
<dbReference type="RefSeq" id="WP_155190835.1">
    <property type="nucleotide sequence ID" value="NZ_BAAAEA010000001.1"/>
</dbReference>
<accession>A0ABY1N8P5</accession>
<dbReference type="Proteomes" id="UP001157914">
    <property type="component" value="Unassembled WGS sequence"/>
</dbReference>
<dbReference type="GO" id="GO:0016853">
    <property type="term" value="F:isomerase activity"/>
    <property type="evidence" value="ECO:0007669"/>
    <property type="project" value="UniProtKB-KW"/>
</dbReference>
<reference evidence="4 5" key="1">
    <citation type="submission" date="2017-05" db="EMBL/GenBank/DDBJ databases">
        <authorList>
            <person name="Varghese N."/>
            <person name="Submissions S."/>
        </authorList>
    </citation>
    <scope>NUCLEOTIDE SEQUENCE [LARGE SCALE GENOMIC DNA]</scope>
    <source>
        <strain evidence="4 5">DSM 15949</strain>
    </source>
</reference>
<evidence type="ECO:0000313" key="5">
    <source>
        <dbReference type="Proteomes" id="UP001157914"/>
    </source>
</evidence>
<dbReference type="InterPro" id="IPR011234">
    <property type="entry name" value="Fumarylacetoacetase-like_C"/>
</dbReference>
<keyword evidence="2" id="KW-0479">Metal-binding</keyword>
<dbReference type="EMBL" id="FXTT01000001">
    <property type="protein sequence ID" value="SMP03453.1"/>
    <property type="molecule type" value="Genomic_DNA"/>
</dbReference>
<evidence type="ECO:0000256" key="1">
    <source>
        <dbReference type="ARBA" id="ARBA00010211"/>
    </source>
</evidence>